<name>A0A6N3K5L5_9ACTN</name>
<proteinExistence type="predicted"/>
<dbReference type="Proteomes" id="UP000253958">
    <property type="component" value="Chromosome"/>
</dbReference>
<protein>
    <submittedName>
        <fullName evidence="1">Uncharacterized protein</fullName>
    </submittedName>
</protein>
<accession>A0A6N3K5L5</accession>
<reference evidence="1 2" key="1">
    <citation type="submission" date="2018-07" db="EMBL/GenBank/DDBJ databases">
        <authorList>
            <person name="Ye Y."/>
        </authorList>
    </citation>
    <scope>NUCLEOTIDE SEQUENCE [LARGE SCALE GENOMIC DNA]</scope>
    <source>
        <strain evidence="2">H14(2018)</strain>
    </source>
</reference>
<evidence type="ECO:0000313" key="2">
    <source>
        <dbReference type="Proteomes" id="UP000253958"/>
    </source>
</evidence>
<sequence length="134" mass="13975">MPCGGNGDAGEDTTVETSHLRPVRDRCCFDARTPASPGLVVAEVAVGVPLRGGAAVPEPPPRTGQSRSLAVAGGPVSTAAEQAIIAVHVRGLDGMCVGCRLWWARLTPYPCWQVAWATSRQARASVARFLGVRG</sequence>
<dbReference type="AlphaFoldDB" id="A0A6N3K5L5"/>
<gene>
    <name evidence="1" type="ORF">DVH21_21310</name>
</gene>
<reference evidence="1 2" key="2">
    <citation type="submission" date="2018-08" db="EMBL/GenBank/DDBJ databases">
        <title>Streptomyces kandeliansis sp. nov., an endophytic bacterium isolated from mangrove plant.</title>
        <authorList>
            <person name="Wang R."/>
        </authorList>
    </citation>
    <scope>NUCLEOTIDE SEQUENCE [LARGE SCALE GENOMIC DNA]</scope>
    <source>
        <strain evidence="2">H14(2018)</strain>
    </source>
</reference>
<dbReference type="EMBL" id="CP031263">
    <property type="protein sequence ID" value="AXH92259.1"/>
    <property type="molecule type" value="Genomic_DNA"/>
</dbReference>
<evidence type="ECO:0000313" key="1">
    <source>
        <dbReference type="EMBL" id="AXH92259.1"/>
    </source>
</evidence>
<organism evidence="1 2">
    <name type="scientific">Micromonospora aurantiaca</name>
    <name type="common">nom. illeg.</name>
    <dbReference type="NCBI Taxonomy" id="47850"/>
    <lineage>
        <taxon>Bacteria</taxon>
        <taxon>Bacillati</taxon>
        <taxon>Actinomycetota</taxon>
        <taxon>Actinomycetes</taxon>
        <taxon>Micromonosporales</taxon>
        <taxon>Micromonosporaceae</taxon>
        <taxon>Micromonospora</taxon>
    </lineage>
</organism>